<organism evidence="1 2">
    <name type="scientific">Rattus norvegicus</name>
    <name type="common">Rat</name>
    <dbReference type="NCBI Taxonomy" id="10116"/>
    <lineage>
        <taxon>Eukaryota</taxon>
        <taxon>Metazoa</taxon>
        <taxon>Chordata</taxon>
        <taxon>Craniata</taxon>
        <taxon>Vertebrata</taxon>
        <taxon>Euteleostomi</taxon>
        <taxon>Mammalia</taxon>
        <taxon>Eutheria</taxon>
        <taxon>Euarchontoglires</taxon>
        <taxon>Glires</taxon>
        <taxon>Rodentia</taxon>
        <taxon>Myomorpha</taxon>
        <taxon>Muroidea</taxon>
        <taxon>Muridae</taxon>
        <taxon>Murinae</taxon>
        <taxon>Rattus</taxon>
    </lineage>
</organism>
<evidence type="ECO:0000313" key="1">
    <source>
        <dbReference type="EMBL" id="EDL76937.1"/>
    </source>
</evidence>
<reference evidence="1 2" key="1">
    <citation type="submission" date="2005-09" db="EMBL/GenBank/DDBJ databases">
        <authorList>
            <person name="Mural R.J."/>
            <person name="Li P.W."/>
            <person name="Adams M.D."/>
            <person name="Amanatides P.G."/>
            <person name="Baden-Tillson H."/>
            <person name="Barnstead M."/>
            <person name="Chin S.H."/>
            <person name="Dew I."/>
            <person name="Evans C.A."/>
            <person name="Ferriera S."/>
            <person name="Flanigan M."/>
            <person name="Fosler C."/>
            <person name="Glodek A."/>
            <person name="Gu Z."/>
            <person name="Holt R.A."/>
            <person name="Jennings D."/>
            <person name="Kraft C.L."/>
            <person name="Lu F."/>
            <person name="Nguyen T."/>
            <person name="Nusskern D.R."/>
            <person name="Pfannkoch C.M."/>
            <person name="Sitter C."/>
            <person name="Sutton G.G."/>
            <person name="Venter J.C."/>
            <person name="Wang Z."/>
            <person name="Woodage T."/>
            <person name="Zheng X.H."/>
            <person name="Zhong F."/>
        </authorList>
    </citation>
    <scope>NUCLEOTIDE SEQUENCE [LARGE SCALE GENOMIC DNA]</scope>
    <source>
        <strain>BN</strain>
        <strain evidence="2">Sprague-Dawley</strain>
    </source>
</reference>
<name>A6I3U0_RAT</name>
<accession>A6I3U0</accession>
<evidence type="ECO:0000313" key="2">
    <source>
        <dbReference type="Proteomes" id="UP000234681"/>
    </source>
</evidence>
<protein>
    <submittedName>
        <fullName evidence="1">RCG62921</fullName>
    </submittedName>
</protein>
<gene>
    <name evidence="1" type="ORF">rCG_62921</name>
</gene>
<proteinExistence type="predicted"/>
<dbReference type="Proteomes" id="UP000234681">
    <property type="component" value="Chromosome 8"/>
</dbReference>
<dbReference type="AlphaFoldDB" id="A6I3U0"/>
<dbReference type="EMBL" id="CH473954">
    <property type="protein sequence ID" value="EDL76937.1"/>
    <property type="molecule type" value="Genomic_DNA"/>
</dbReference>
<sequence length="59" mass="6584">MSFCPCRVSASVLSARGKVIKIKPLFLTRCSREESHLQEESCPGDVFCEHTLGSPVWVM</sequence>